<dbReference type="STRING" id="1178825.SAMN05216261_2310"/>
<evidence type="ECO:0000313" key="2">
    <source>
        <dbReference type="EMBL" id="SHI95227.1"/>
    </source>
</evidence>
<proteinExistence type="predicted"/>
<keyword evidence="1" id="KW-1133">Transmembrane helix</keyword>
<dbReference type="AlphaFoldDB" id="A0A1M6FC27"/>
<keyword evidence="1" id="KW-0812">Transmembrane</keyword>
<evidence type="ECO:0000313" key="3">
    <source>
        <dbReference type="Proteomes" id="UP000184396"/>
    </source>
</evidence>
<accession>A0A1M6FC27</accession>
<dbReference type="EMBL" id="FQYK01000005">
    <property type="protein sequence ID" value="SHI95227.1"/>
    <property type="molecule type" value="Genomic_DNA"/>
</dbReference>
<gene>
    <name evidence="2" type="ORF">SAMN05216261_2310</name>
</gene>
<sequence length="131" mass="15272">MEVHLKIIGVLLMALASIHVFFPKYFSWKEELKSLSLINRQMMTVHTFFIAFVVFLMGLLCLTSATDLTQTKFGRTIALGLGFFWATRLIFQLFVYSTKLWKGKTFETTIHIVFTIFWIYLTSVFLRTGLK</sequence>
<dbReference type="Proteomes" id="UP000184396">
    <property type="component" value="Unassembled WGS sequence"/>
</dbReference>
<protein>
    <recommendedName>
        <fullName evidence="4">Cytochrome C and Quinol oxidase polypeptide I</fullName>
    </recommendedName>
</protein>
<feature type="transmembrane region" description="Helical" evidence="1">
    <location>
        <begin position="77"/>
        <end position="96"/>
    </location>
</feature>
<organism evidence="2 3">
    <name type="scientific">Algibacter luteus</name>
    <dbReference type="NCBI Taxonomy" id="1178825"/>
    <lineage>
        <taxon>Bacteria</taxon>
        <taxon>Pseudomonadati</taxon>
        <taxon>Bacteroidota</taxon>
        <taxon>Flavobacteriia</taxon>
        <taxon>Flavobacteriales</taxon>
        <taxon>Flavobacteriaceae</taxon>
        <taxon>Algibacter</taxon>
    </lineage>
</organism>
<keyword evidence="3" id="KW-1185">Reference proteome</keyword>
<keyword evidence="1" id="KW-0472">Membrane</keyword>
<feature type="transmembrane region" description="Helical" evidence="1">
    <location>
        <begin position="108"/>
        <end position="126"/>
    </location>
</feature>
<name>A0A1M6FC27_9FLAO</name>
<evidence type="ECO:0008006" key="4">
    <source>
        <dbReference type="Google" id="ProtNLM"/>
    </source>
</evidence>
<feature type="transmembrane region" description="Helical" evidence="1">
    <location>
        <begin position="7"/>
        <end position="26"/>
    </location>
</feature>
<evidence type="ECO:0000256" key="1">
    <source>
        <dbReference type="SAM" id="Phobius"/>
    </source>
</evidence>
<dbReference type="eggNOG" id="ENOG5031MGE">
    <property type="taxonomic scope" value="Bacteria"/>
</dbReference>
<feature type="transmembrane region" description="Helical" evidence="1">
    <location>
        <begin position="46"/>
        <end position="65"/>
    </location>
</feature>
<dbReference type="OrthoDB" id="670562at2"/>
<dbReference type="RefSeq" id="WP_019388187.1">
    <property type="nucleotide sequence ID" value="NZ_ALIH01000011.1"/>
</dbReference>
<reference evidence="2 3" key="1">
    <citation type="submission" date="2016-11" db="EMBL/GenBank/DDBJ databases">
        <authorList>
            <person name="Jaros S."/>
            <person name="Januszkiewicz K."/>
            <person name="Wedrychowicz H."/>
        </authorList>
    </citation>
    <scope>NUCLEOTIDE SEQUENCE [LARGE SCALE GENOMIC DNA]</scope>
    <source>
        <strain evidence="2 3">CGMCC 1.12213</strain>
    </source>
</reference>